<gene>
    <name evidence="2" type="ORF">AXF42_Ash018607</name>
</gene>
<name>A0A2I0B1F3_9ASPA</name>
<proteinExistence type="predicted"/>
<protein>
    <submittedName>
        <fullName evidence="2">Uncharacterized protein</fullName>
    </submittedName>
</protein>
<dbReference type="Proteomes" id="UP000236161">
    <property type="component" value="Unassembled WGS sequence"/>
</dbReference>
<sequence>MEPPTHGRSRTKPHRASSSLDVGLSAGLYGRTPQLSHAYLQHDRTLPSTAVRRSCLPLDDSGQVANSAPTRQGASDLTPVASIWPRSRSDEAGSGRVVVFN</sequence>
<evidence type="ECO:0000313" key="2">
    <source>
        <dbReference type="EMBL" id="PKA61626.1"/>
    </source>
</evidence>
<feature type="region of interest" description="Disordered" evidence="1">
    <location>
        <begin position="1"/>
        <end position="25"/>
    </location>
</feature>
<keyword evidence="3" id="KW-1185">Reference proteome</keyword>
<evidence type="ECO:0000313" key="3">
    <source>
        <dbReference type="Proteomes" id="UP000236161"/>
    </source>
</evidence>
<evidence type="ECO:0000256" key="1">
    <source>
        <dbReference type="SAM" id="MobiDB-lite"/>
    </source>
</evidence>
<dbReference type="AlphaFoldDB" id="A0A2I0B1F3"/>
<accession>A0A2I0B1F3</accession>
<reference evidence="2 3" key="1">
    <citation type="journal article" date="2017" name="Nature">
        <title>The Apostasia genome and the evolution of orchids.</title>
        <authorList>
            <person name="Zhang G.Q."/>
            <person name="Liu K.W."/>
            <person name="Li Z."/>
            <person name="Lohaus R."/>
            <person name="Hsiao Y.Y."/>
            <person name="Niu S.C."/>
            <person name="Wang J.Y."/>
            <person name="Lin Y.C."/>
            <person name="Xu Q."/>
            <person name="Chen L.J."/>
            <person name="Yoshida K."/>
            <person name="Fujiwara S."/>
            <person name="Wang Z.W."/>
            <person name="Zhang Y.Q."/>
            <person name="Mitsuda N."/>
            <person name="Wang M."/>
            <person name="Liu G.H."/>
            <person name="Pecoraro L."/>
            <person name="Huang H.X."/>
            <person name="Xiao X.J."/>
            <person name="Lin M."/>
            <person name="Wu X.Y."/>
            <person name="Wu W.L."/>
            <person name="Chen Y.Y."/>
            <person name="Chang S.B."/>
            <person name="Sakamoto S."/>
            <person name="Ohme-Takagi M."/>
            <person name="Yagi M."/>
            <person name="Zeng S.J."/>
            <person name="Shen C.Y."/>
            <person name="Yeh C.M."/>
            <person name="Luo Y.B."/>
            <person name="Tsai W.C."/>
            <person name="Van de Peer Y."/>
            <person name="Liu Z.J."/>
        </authorList>
    </citation>
    <scope>NUCLEOTIDE SEQUENCE [LARGE SCALE GENOMIC DNA]</scope>
    <source>
        <strain evidence="3">cv. Shenzhen</strain>
        <tissue evidence="2">Stem</tissue>
    </source>
</reference>
<organism evidence="2 3">
    <name type="scientific">Apostasia shenzhenica</name>
    <dbReference type="NCBI Taxonomy" id="1088818"/>
    <lineage>
        <taxon>Eukaryota</taxon>
        <taxon>Viridiplantae</taxon>
        <taxon>Streptophyta</taxon>
        <taxon>Embryophyta</taxon>
        <taxon>Tracheophyta</taxon>
        <taxon>Spermatophyta</taxon>
        <taxon>Magnoliopsida</taxon>
        <taxon>Liliopsida</taxon>
        <taxon>Asparagales</taxon>
        <taxon>Orchidaceae</taxon>
        <taxon>Apostasioideae</taxon>
        <taxon>Apostasia</taxon>
    </lineage>
</organism>
<dbReference type="EMBL" id="KZ451927">
    <property type="protein sequence ID" value="PKA61626.1"/>
    <property type="molecule type" value="Genomic_DNA"/>
</dbReference>